<dbReference type="InterPro" id="IPR017948">
    <property type="entry name" value="TGFb_CS"/>
</dbReference>
<dbReference type="SUPFAM" id="SSF57501">
    <property type="entry name" value="Cystine-knot cytokines"/>
    <property type="match status" value="1"/>
</dbReference>
<evidence type="ECO:0000256" key="5">
    <source>
        <dbReference type="ARBA" id="ARBA00022685"/>
    </source>
</evidence>
<proteinExistence type="inferred from homology"/>
<keyword evidence="17" id="KW-1185">Reference proteome</keyword>
<protein>
    <recommendedName>
        <fullName evidence="11">Growth/differentiation factor 8</fullName>
    </recommendedName>
    <alternativeName>
        <fullName evidence="12">Myostatin</fullName>
    </alternativeName>
</protein>
<feature type="chain" id="PRO_5043395120" description="Growth/differentiation factor 8" evidence="14">
    <location>
        <begin position="22"/>
        <end position="367"/>
    </location>
</feature>
<evidence type="ECO:0000256" key="8">
    <source>
        <dbReference type="ARBA" id="ARBA00023157"/>
    </source>
</evidence>
<name>A0AAV7AAW3_ENGPU</name>
<evidence type="ECO:0000256" key="9">
    <source>
        <dbReference type="ARBA" id="ARBA00023180"/>
    </source>
</evidence>
<dbReference type="PANTHER" id="PTHR11848:SF292">
    <property type="entry name" value="GROWTH_DIFFERENTIATION FACTOR 8"/>
    <property type="match status" value="1"/>
</dbReference>
<dbReference type="Gene3D" id="2.10.90.10">
    <property type="entry name" value="Cystine-knot cytokines"/>
    <property type="match status" value="1"/>
</dbReference>
<keyword evidence="3" id="KW-0202">Cytokine</keyword>
<comment type="caution">
    <text evidence="16">The sequence shown here is derived from an EMBL/GenBank/DDBJ whole genome shotgun (WGS) entry which is preliminary data.</text>
</comment>
<evidence type="ECO:0000313" key="16">
    <source>
        <dbReference type="EMBL" id="KAG8558664.1"/>
    </source>
</evidence>
<dbReference type="EMBL" id="WNYA01000008">
    <property type="protein sequence ID" value="KAG8558664.1"/>
    <property type="molecule type" value="Genomic_DNA"/>
</dbReference>
<feature type="domain" description="TGF-beta family profile" evidence="15">
    <location>
        <begin position="255"/>
        <end position="367"/>
    </location>
</feature>
<dbReference type="InterPro" id="IPR015615">
    <property type="entry name" value="TGF-beta-rel"/>
</dbReference>
<comment type="similarity">
    <text evidence="2 13">Belongs to the TGF-beta family.</text>
</comment>
<comment type="function">
    <text evidence="10">Acts specifically as a negative regulator of skeletal muscle growth.</text>
</comment>
<dbReference type="GO" id="GO:0005125">
    <property type="term" value="F:cytokine activity"/>
    <property type="evidence" value="ECO:0007669"/>
    <property type="project" value="UniProtKB-KW"/>
</dbReference>
<evidence type="ECO:0000313" key="17">
    <source>
        <dbReference type="Proteomes" id="UP000824782"/>
    </source>
</evidence>
<comment type="subcellular location">
    <subcellularLocation>
        <location evidence="1">Secreted</location>
    </subcellularLocation>
</comment>
<gene>
    <name evidence="16" type="ORF">GDO81_017095</name>
</gene>
<dbReference type="AlphaFoldDB" id="A0AAV7AAW3"/>
<evidence type="ECO:0000256" key="3">
    <source>
        <dbReference type="ARBA" id="ARBA00022514"/>
    </source>
</evidence>
<accession>A0AAV7AAW3</accession>
<dbReference type="Pfam" id="PF00688">
    <property type="entry name" value="TGFb_propeptide"/>
    <property type="match status" value="1"/>
</dbReference>
<evidence type="ECO:0000256" key="12">
    <source>
        <dbReference type="ARBA" id="ARBA00031866"/>
    </source>
</evidence>
<evidence type="ECO:0000256" key="14">
    <source>
        <dbReference type="SAM" id="SignalP"/>
    </source>
</evidence>
<dbReference type="InterPro" id="IPR001839">
    <property type="entry name" value="TGF-b_C"/>
</dbReference>
<dbReference type="PROSITE" id="PS00250">
    <property type="entry name" value="TGF_BETA_1"/>
    <property type="match status" value="1"/>
</dbReference>
<organism evidence="16 17">
    <name type="scientific">Engystomops pustulosus</name>
    <name type="common">Tungara frog</name>
    <name type="synonym">Physalaemus pustulosus</name>
    <dbReference type="NCBI Taxonomy" id="76066"/>
    <lineage>
        <taxon>Eukaryota</taxon>
        <taxon>Metazoa</taxon>
        <taxon>Chordata</taxon>
        <taxon>Craniata</taxon>
        <taxon>Vertebrata</taxon>
        <taxon>Euteleostomi</taxon>
        <taxon>Amphibia</taxon>
        <taxon>Batrachia</taxon>
        <taxon>Anura</taxon>
        <taxon>Neobatrachia</taxon>
        <taxon>Hyloidea</taxon>
        <taxon>Leptodactylidae</taxon>
        <taxon>Leiuperinae</taxon>
        <taxon>Engystomops</taxon>
    </lineage>
</organism>
<dbReference type="Gene3D" id="2.60.120.970">
    <property type="match status" value="1"/>
</dbReference>
<keyword evidence="6 14" id="KW-0732">Signal</keyword>
<dbReference type="SMART" id="SM00204">
    <property type="entry name" value="TGFB"/>
    <property type="match status" value="1"/>
</dbReference>
<evidence type="ECO:0000259" key="15">
    <source>
        <dbReference type="PROSITE" id="PS51362"/>
    </source>
</evidence>
<reference evidence="16" key="1">
    <citation type="thesis" date="2020" institute="ProQuest LLC" country="789 East Eisenhower Parkway, Ann Arbor, MI, USA">
        <title>Comparative Genomics and Chromosome Evolution.</title>
        <authorList>
            <person name="Mudd A.B."/>
        </authorList>
    </citation>
    <scope>NUCLEOTIDE SEQUENCE</scope>
    <source>
        <strain evidence="16">237g6f4</strain>
        <tissue evidence="16">Blood</tissue>
    </source>
</reference>
<keyword evidence="9" id="KW-0325">Glycoprotein</keyword>
<evidence type="ECO:0000256" key="4">
    <source>
        <dbReference type="ARBA" id="ARBA00022525"/>
    </source>
</evidence>
<keyword evidence="8" id="KW-1015">Disulfide bond</keyword>
<dbReference type="PROSITE" id="PS51362">
    <property type="entry name" value="TGF_BETA_2"/>
    <property type="match status" value="1"/>
</dbReference>
<keyword evidence="7 13" id="KW-0339">Growth factor</keyword>
<dbReference type="FunFam" id="2.60.120.970:FF:000001">
    <property type="entry name" value="Growth/differentiation factor 8"/>
    <property type="match status" value="1"/>
</dbReference>
<evidence type="ECO:0000256" key="11">
    <source>
        <dbReference type="ARBA" id="ARBA00023852"/>
    </source>
</evidence>
<evidence type="ECO:0000256" key="7">
    <source>
        <dbReference type="ARBA" id="ARBA00023030"/>
    </source>
</evidence>
<evidence type="ECO:0000256" key="10">
    <source>
        <dbReference type="ARBA" id="ARBA00023756"/>
    </source>
</evidence>
<keyword evidence="5" id="KW-0165">Cleavage on pair of basic residues</keyword>
<dbReference type="InterPro" id="IPR001111">
    <property type="entry name" value="TGF-b_propeptide"/>
</dbReference>
<evidence type="ECO:0000256" key="2">
    <source>
        <dbReference type="ARBA" id="ARBA00006656"/>
    </source>
</evidence>
<feature type="signal peptide" evidence="14">
    <location>
        <begin position="1"/>
        <end position="21"/>
    </location>
</feature>
<dbReference type="GO" id="GO:0005615">
    <property type="term" value="C:extracellular space"/>
    <property type="evidence" value="ECO:0007669"/>
    <property type="project" value="UniProtKB-KW"/>
</dbReference>
<keyword evidence="4" id="KW-0964">Secreted</keyword>
<dbReference type="PANTHER" id="PTHR11848">
    <property type="entry name" value="TGF-BETA FAMILY"/>
    <property type="match status" value="1"/>
</dbReference>
<dbReference type="FunFam" id="2.10.90.10:FF:000006">
    <property type="entry name" value="growth/differentiation factor 8"/>
    <property type="match status" value="1"/>
</dbReference>
<dbReference type="GO" id="GO:0008083">
    <property type="term" value="F:growth factor activity"/>
    <property type="evidence" value="ECO:0007669"/>
    <property type="project" value="UniProtKB-KW"/>
</dbReference>
<sequence length="367" mass="41589">MRKVCVSIYVCILVVFPFVDLSTSNQENLKDTLCTTCTWRESTKLSRLETIKFQILSKLRLEQTPNISKNAIKHVLPKAPLLQDIIDHYDLQRDSSSAGSLEDDDYHATTETIIFIPTKPEFLTEATENPKCCYFKVSTKLQLNKITKAQLWIYLKPIQRPTTVVVQILRLIKPLKDGSRHIGIRALKLEMNPGPGSWQSIDVKTVLQNWLRHPETNRGIEIKAFDGNGEDLAVTNNENGLMPFIEVKVTDAPKRFRRESGIDCDDHSAETMCCRYPLLVDFEAIGWDWVIAPKKYKANECSGECGIDFLQKYPHSHLVNQANQKGYTGPCCSPTKLSSINMLYFNDDAEVIQSKVPGMVVDRCGCT</sequence>
<dbReference type="Proteomes" id="UP000824782">
    <property type="component" value="Unassembled WGS sequence"/>
</dbReference>
<evidence type="ECO:0000256" key="6">
    <source>
        <dbReference type="ARBA" id="ARBA00022729"/>
    </source>
</evidence>
<evidence type="ECO:0000256" key="1">
    <source>
        <dbReference type="ARBA" id="ARBA00004613"/>
    </source>
</evidence>
<dbReference type="Pfam" id="PF00019">
    <property type="entry name" value="TGF_beta"/>
    <property type="match status" value="1"/>
</dbReference>
<dbReference type="InterPro" id="IPR029034">
    <property type="entry name" value="Cystine-knot_cytokine"/>
</dbReference>
<evidence type="ECO:0000256" key="13">
    <source>
        <dbReference type="RuleBase" id="RU000354"/>
    </source>
</evidence>